<dbReference type="PANTHER" id="PTHR33112:SF10">
    <property type="entry name" value="TOL"/>
    <property type="match status" value="1"/>
</dbReference>
<protein>
    <recommendedName>
        <fullName evidence="1">Heterokaryon incompatibility domain-containing protein</fullName>
    </recommendedName>
</protein>
<feature type="non-terminal residue" evidence="2">
    <location>
        <position position="1"/>
    </location>
</feature>
<dbReference type="Pfam" id="PF06985">
    <property type="entry name" value="HET"/>
    <property type="match status" value="1"/>
</dbReference>
<feature type="non-terminal residue" evidence="2">
    <location>
        <position position="265"/>
    </location>
</feature>
<gene>
    <name evidence="2" type="ORF">BU23DRAFT_438502</name>
</gene>
<dbReference type="InterPro" id="IPR010730">
    <property type="entry name" value="HET"/>
</dbReference>
<organism evidence="2 3">
    <name type="scientific">Bimuria novae-zelandiae CBS 107.79</name>
    <dbReference type="NCBI Taxonomy" id="1447943"/>
    <lineage>
        <taxon>Eukaryota</taxon>
        <taxon>Fungi</taxon>
        <taxon>Dikarya</taxon>
        <taxon>Ascomycota</taxon>
        <taxon>Pezizomycotina</taxon>
        <taxon>Dothideomycetes</taxon>
        <taxon>Pleosporomycetidae</taxon>
        <taxon>Pleosporales</taxon>
        <taxon>Massarineae</taxon>
        <taxon>Didymosphaeriaceae</taxon>
        <taxon>Bimuria</taxon>
    </lineage>
</organism>
<dbReference type="AlphaFoldDB" id="A0A6A5V0N1"/>
<evidence type="ECO:0000313" key="3">
    <source>
        <dbReference type="Proteomes" id="UP000800036"/>
    </source>
</evidence>
<dbReference type="PANTHER" id="PTHR33112">
    <property type="entry name" value="DOMAIN PROTEIN, PUTATIVE-RELATED"/>
    <property type="match status" value="1"/>
</dbReference>
<reference evidence="2" key="1">
    <citation type="journal article" date="2020" name="Stud. Mycol.">
        <title>101 Dothideomycetes genomes: a test case for predicting lifestyles and emergence of pathogens.</title>
        <authorList>
            <person name="Haridas S."/>
            <person name="Albert R."/>
            <person name="Binder M."/>
            <person name="Bloem J."/>
            <person name="Labutti K."/>
            <person name="Salamov A."/>
            <person name="Andreopoulos B."/>
            <person name="Baker S."/>
            <person name="Barry K."/>
            <person name="Bills G."/>
            <person name="Bluhm B."/>
            <person name="Cannon C."/>
            <person name="Castanera R."/>
            <person name="Culley D."/>
            <person name="Daum C."/>
            <person name="Ezra D."/>
            <person name="Gonzalez J."/>
            <person name="Henrissat B."/>
            <person name="Kuo A."/>
            <person name="Liang C."/>
            <person name="Lipzen A."/>
            <person name="Lutzoni F."/>
            <person name="Magnuson J."/>
            <person name="Mondo S."/>
            <person name="Nolan M."/>
            <person name="Ohm R."/>
            <person name="Pangilinan J."/>
            <person name="Park H.-J."/>
            <person name="Ramirez L."/>
            <person name="Alfaro M."/>
            <person name="Sun H."/>
            <person name="Tritt A."/>
            <person name="Yoshinaga Y."/>
            <person name="Zwiers L.-H."/>
            <person name="Turgeon B."/>
            <person name="Goodwin S."/>
            <person name="Spatafora J."/>
            <person name="Crous P."/>
            <person name="Grigoriev I."/>
        </authorList>
    </citation>
    <scope>NUCLEOTIDE SEQUENCE</scope>
    <source>
        <strain evidence="2">CBS 107.79</strain>
    </source>
</reference>
<dbReference type="EMBL" id="ML976699">
    <property type="protein sequence ID" value="KAF1970645.1"/>
    <property type="molecule type" value="Genomic_DNA"/>
</dbReference>
<sequence length="265" mass="30969">EVPTIEMSHIYVEAIRITRALGIQFLWIDSLCIIQDSLEDWEREASRMATVYGAATCNLSYFFPPEDAKKEVQEDSREYTPCILCRPSISTTGVYATTFNFRSYWMEEDKWPLLERAWVMQERLLCPRNIFLGNKSRFWECSQIYCSDVLGIRGGNLMYKIAHFDNADANCSPSASEECYERLEFLTSWKVLCRTYWMQNLAFETDRVIAFAGIAEAVQRIHNLTYIAGLWLEYLQPGLLWYVIRDAHLPVKHPTDHIPSWSWLS</sequence>
<accession>A0A6A5V0N1</accession>
<dbReference type="Proteomes" id="UP000800036">
    <property type="component" value="Unassembled WGS sequence"/>
</dbReference>
<evidence type="ECO:0000259" key="1">
    <source>
        <dbReference type="Pfam" id="PF06985"/>
    </source>
</evidence>
<evidence type="ECO:0000313" key="2">
    <source>
        <dbReference type="EMBL" id="KAF1970645.1"/>
    </source>
</evidence>
<name>A0A6A5V0N1_9PLEO</name>
<dbReference type="OrthoDB" id="5362512at2759"/>
<feature type="domain" description="Heterokaryon incompatibility" evidence="1">
    <location>
        <begin position="5"/>
        <end position="122"/>
    </location>
</feature>
<keyword evidence="3" id="KW-1185">Reference proteome</keyword>
<proteinExistence type="predicted"/>